<comment type="subunit">
    <text evidence="8">Component of the mitochondrial contact site and cristae organizing system (MICOS) complex.</text>
</comment>
<evidence type="ECO:0000256" key="6">
    <source>
        <dbReference type="ARBA" id="ARBA00023128"/>
    </source>
</evidence>
<dbReference type="Proteomes" id="UP001497497">
    <property type="component" value="Unassembled WGS sequence"/>
</dbReference>
<dbReference type="GO" id="GO:0044284">
    <property type="term" value="C:mitochondrial crista junction"/>
    <property type="evidence" value="ECO:0007669"/>
    <property type="project" value="TreeGrafter"/>
</dbReference>
<sequence length="142" mass="16003">MVRTSLTVFKNATKVSLVGGLFYWSVGQGIWGTSDQGAEAGKRLAKAIAPSIVEYRDKEYSDLFQPLGELRSEERGEDTFRDPLTKNEIRDLPPINSSFTKSWNTTMELIFTSIANIPETTVYYSNQLKKKLLNSSSEEKKV</sequence>
<dbReference type="EMBL" id="CAXITT010000309">
    <property type="protein sequence ID" value="CAL1538684.1"/>
    <property type="molecule type" value="Genomic_DNA"/>
</dbReference>
<evidence type="ECO:0000256" key="7">
    <source>
        <dbReference type="ARBA" id="ARBA00023136"/>
    </source>
</evidence>
<comment type="similarity">
    <text evidence="2 8">Belongs to the MICOS complex subunit Mic13 family.</text>
</comment>
<dbReference type="GO" id="GO:0042407">
    <property type="term" value="P:cristae formation"/>
    <property type="evidence" value="ECO:0007669"/>
    <property type="project" value="TreeGrafter"/>
</dbReference>
<dbReference type="GO" id="GO:0061617">
    <property type="term" value="C:MICOS complex"/>
    <property type="evidence" value="ECO:0007669"/>
    <property type="project" value="UniProtKB-UniRule"/>
</dbReference>
<dbReference type="Pfam" id="PF15884">
    <property type="entry name" value="QIL1"/>
    <property type="match status" value="1"/>
</dbReference>
<keyword evidence="7" id="KW-0472">Membrane</keyword>
<comment type="subcellular location">
    <subcellularLocation>
        <location evidence="1 8">Mitochondrion inner membrane</location>
        <topology evidence="1 8">Single-pass membrane protein</topology>
    </subcellularLocation>
</comment>
<evidence type="ECO:0000256" key="4">
    <source>
        <dbReference type="ARBA" id="ARBA00022792"/>
    </source>
</evidence>
<evidence type="ECO:0000256" key="3">
    <source>
        <dbReference type="ARBA" id="ARBA00022692"/>
    </source>
</evidence>
<keyword evidence="3" id="KW-0812">Transmembrane</keyword>
<dbReference type="InterPro" id="IPR026769">
    <property type="entry name" value="Mic13"/>
</dbReference>
<protein>
    <recommendedName>
        <fullName evidence="8">MICOS complex subunit MIC13</fullName>
    </recommendedName>
</protein>
<evidence type="ECO:0000256" key="2">
    <source>
        <dbReference type="ARBA" id="ARBA00006771"/>
    </source>
</evidence>
<dbReference type="PANTHER" id="PTHR31816">
    <property type="entry name" value="MICOS COMPLEX SUBUNIT MIC13"/>
    <property type="match status" value="1"/>
</dbReference>
<keyword evidence="6 8" id="KW-0496">Mitochondrion</keyword>
<proteinExistence type="inferred from homology"/>
<dbReference type="PANTHER" id="PTHR31816:SF3">
    <property type="entry name" value="MICOS COMPLEX SUBUNIT MIC13"/>
    <property type="match status" value="1"/>
</dbReference>
<dbReference type="AlphaFoldDB" id="A0AAV2HWV8"/>
<evidence type="ECO:0000313" key="10">
    <source>
        <dbReference type="Proteomes" id="UP001497497"/>
    </source>
</evidence>
<comment type="caution">
    <text evidence="9">The sequence shown here is derived from an EMBL/GenBank/DDBJ whole genome shotgun (WGS) entry which is preliminary data.</text>
</comment>
<name>A0AAV2HWV8_LYMST</name>
<keyword evidence="10" id="KW-1185">Reference proteome</keyword>
<reference evidence="9 10" key="1">
    <citation type="submission" date="2024-04" db="EMBL/GenBank/DDBJ databases">
        <authorList>
            <consortium name="Genoscope - CEA"/>
            <person name="William W."/>
        </authorList>
    </citation>
    <scope>NUCLEOTIDE SEQUENCE [LARGE SCALE GENOMIC DNA]</scope>
</reference>
<keyword evidence="4 8" id="KW-0999">Mitochondrion inner membrane</keyword>
<evidence type="ECO:0000256" key="5">
    <source>
        <dbReference type="ARBA" id="ARBA00022989"/>
    </source>
</evidence>
<accession>A0AAV2HWV8</accession>
<organism evidence="9 10">
    <name type="scientific">Lymnaea stagnalis</name>
    <name type="common">Great pond snail</name>
    <name type="synonym">Helix stagnalis</name>
    <dbReference type="NCBI Taxonomy" id="6523"/>
    <lineage>
        <taxon>Eukaryota</taxon>
        <taxon>Metazoa</taxon>
        <taxon>Spiralia</taxon>
        <taxon>Lophotrochozoa</taxon>
        <taxon>Mollusca</taxon>
        <taxon>Gastropoda</taxon>
        <taxon>Heterobranchia</taxon>
        <taxon>Euthyneura</taxon>
        <taxon>Panpulmonata</taxon>
        <taxon>Hygrophila</taxon>
        <taxon>Lymnaeoidea</taxon>
        <taxon>Lymnaeidae</taxon>
        <taxon>Lymnaea</taxon>
    </lineage>
</organism>
<comment type="function">
    <text evidence="8">Component of the MICOS complex, a large protein complex of the mitochondrial inner membrane that plays crucial roles in the maintenance of crista junctions, inner membrane architecture, and formation of contact sites to the outer membrane.</text>
</comment>
<evidence type="ECO:0000256" key="8">
    <source>
        <dbReference type="RuleBase" id="RU363009"/>
    </source>
</evidence>
<evidence type="ECO:0000313" key="9">
    <source>
        <dbReference type="EMBL" id="CAL1538684.1"/>
    </source>
</evidence>
<gene>
    <name evidence="9" type="ORF">GSLYS_00012505001</name>
</gene>
<evidence type="ECO:0000256" key="1">
    <source>
        <dbReference type="ARBA" id="ARBA00004434"/>
    </source>
</evidence>
<keyword evidence="5" id="KW-1133">Transmembrane helix</keyword>